<dbReference type="EMBL" id="KV429065">
    <property type="protein sequence ID" value="KZT68588.1"/>
    <property type="molecule type" value="Genomic_DNA"/>
</dbReference>
<protein>
    <recommendedName>
        <fullName evidence="4">WD40 repeat-like protein</fullName>
    </recommendedName>
</protein>
<dbReference type="PANTHER" id="PTHR13211:SF0">
    <property type="entry name" value="TELOMERASE CAJAL BODY PROTEIN 1"/>
    <property type="match status" value="1"/>
</dbReference>
<dbReference type="OrthoDB" id="239865at2759"/>
<name>A0A165PSZ9_9APHY</name>
<dbReference type="STRING" id="1314783.A0A165PSZ9"/>
<reference evidence="2 3" key="1">
    <citation type="journal article" date="2016" name="Mol. Biol. Evol.">
        <title>Comparative Genomics of Early-Diverging Mushroom-Forming Fungi Provides Insights into the Origins of Lignocellulose Decay Capabilities.</title>
        <authorList>
            <person name="Nagy L.G."/>
            <person name="Riley R."/>
            <person name="Tritt A."/>
            <person name="Adam C."/>
            <person name="Daum C."/>
            <person name="Floudas D."/>
            <person name="Sun H."/>
            <person name="Yadav J.S."/>
            <person name="Pangilinan J."/>
            <person name="Larsson K.H."/>
            <person name="Matsuura K."/>
            <person name="Barry K."/>
            <person name="Labutti K."/>
            <person name="Kuo R."/>
            <person name="Ohm R.A."/>
            <person name="Bhattacharya S.S."/>
            <person name="Shirouzu T."/>
            <person name="Yoshinaga Y."/>
            <person name="Martin F.M."/>
            <person name="Grigoriev I.V."/>
            <person name="Hibbett D.S."/>
        </authorList>
    </citation>
    <scope>NUCLEOTIDE SEQUENCE [LARGE SCALE GENOMIC DNA]</scope>
    <source>
        <strain evidence="2 3">L-15889</strain>
    </source>
</reference>
<keyword evidence="3" id="KW-1185">Reference proteome</keyword>
<dbReference type="PANTHER" id="PTHR13211">
    <property type="entry name" value="TELOMERASE CAJAL BODY PROTEIN 1"/>
    <property type="match status" value="1"/>
</dbReference>
<gene>
    <name evidence="2" type="ORF">DAEQUDRAFT_727712</name>
</gene>
<proteinExistence type="predicted"/>
<dbReference type="Gene3D" id="2.130.10.10">
    <property type="entry name" value="YVTN repeat-like/Quinoprotein amine dehydrogenase"/>
    <property type="match status" value="1"/>
</dbReference>
<evidence type="ECO:0000313" key="2">
    <source>
        <dbReference type="EMBL" id="KZT68588.1"/>
    </source>
</evidence>
<evidence type="ECO:0000256" key="1">
    <source>
        <dbReference type="SAM" id="MobiDB-lite"/>
    </source>
</evidence>
<sequence>MDETASRLGEAWTPPVYDCSSAPTMVWKCTVPQHETVPYNFARNAKWCSDGSAVLFQCEDRTFYIPEIPARYCSSDTSPTQSTLTSARVFQQQSPILDYTWYPSASRNNPAAFCFVASVRECPVKLLDASDGRLRASYGIVDHRERQIAPHSIAFNATADRFYCGFEDAIEVFDVQRPGEGTRLHTTPSKKSKDGLKGIISALAFSADAGSGVYAAGSLSPASSSSSNIALFSEATGEAPIMFVGADSFSHGASPGIRSSVMQLMFNPTRPYLLYASFRRHESIYAWDLRGNASNPVYCFDRDAIPSSAATTPSISPTITNQKLRFDIDITGSVLGLGDQLGNVALFDAAPAGSDIDDLHLVSEACAARRLPKLKYTAHEDAIGSVSFHPLRPLLLSVSGSRHFDGSTSATSNEASSSSSDSESGVEDNGEAKGDGSSNQNVRVVRIRWRGPQPIAHDASAKLWNFDSRVVGGRSTTGTAL</sequence>
<evidence type="ECO:0000313" key="3">
    <source>
        <dbReference type="Proteomes" id="UP000076727"/>
    </source>
</evidence>
<organism evidence="2 3">
    <name type="scientific">Daedalea quercina L-15889</name>
    <dbReference type="NCBI Taxonomy" id="1314783"/>
    <lineage>
        <taxon>Eukaryota</taxon>
        <taxon>Fungi</taxon>
        <taxon>Dikarya</taxon>
        <taxon>Basidiomycota</taxon>
        <taxon>Agaricomycotina</taxon>
        <taxon>Agaricomycetes</taxon>
        <taxon>Polyporales</taxon>
        <taxon>Fomitopsis</taxon>
    </lineage>
</organism>
<evidence type="ECO:0008006" key="4">
    <source>
        <dbReference type="Google" id="ProtNLM"/>
    </source>
</evidence>
<dbReference type="InterPro" id="IPR015943">
    <property type="entry name" value="WD40/YVTN_repeat-like_dom_sf"/>
</dbReference>
<feature type="compositionally biased region" description="Low complexity" evidence="1">
    <location>
        <begin position="407"/>
        <end position="423"/>
    </location>
</feature>
<dbReference type="InterPro" id="IPR051150">
    <property type="entry name" value="SWT21/TCAB1_mRNA_Telomere"/>
</dbReference>
<dbReference type="Proteomes" id="UP000076727">
    <property type="component" value="Unassembled WGS sequence"/>
</dbReference>
<dbReference type="AlphaFoldDB" id="A0A165PSZ9"/>
<dbReference type="InterPro" id="IPR036322">
    <property type="entry name" value="WD40_repeat_dom_sf"/>
</dbReference>
<dbReference type="SUPFAM" id="SSF50978">
    <property type="entry name" value="WD40 repeat-like"/>
    <property type="match status" value="1"/>
</dbReference>
<feature type="region of interest" description="Disordered" evidence="1">
    <location>
        <begin position="406"/>
        <end position="439"/>
    </location>
</feature>
<accession>A0A165PSZ9</accession>